<dbReference type="eggNOG" id="KOG1187">
    <property type="taxonomic scope" value="Eukaryota"/>
</dbReference>
<dbReference type="GeneID" id="104601288"/>
<feature type="region of interest" description="Disordered" evidence="1">
    <location>
        <begin position="1"/>
        <end position="60"/>
    </location>
</feature>
<evidence type="ECO:0000313" key="4">
    <source>
        <dbReference type="RefSeq" id="XP_010262884.1"/>
    </source>
</evidence>
<feature type="compositionally biased region" description="Polar residues" evidence="1">
    <location>
        <begin position="28"/>
        <end position="48"/>
    </location>
</feature>
<feature type="compositionally biased region" description="Acidic residues" evidence="1">
    <location>
        <begin position="245"/>
        <end position="260"/>
    </location>
</feature>
<dbReference type="OMA" id="YLESKFW"/>
<reference evidence="4" key="1">
    <citation type="submission" date="2025-08" db="UniProtKB">
        <authorList>
            <consortium name="RefSeq"/>
        </authorList>
    </citation>
    <scope>IDENTIFICATION</scope>
</reference>
<feature type="compositionally biased region" description="Low complexity" evidence="1">
    <location>
        <begin position="49"/>
        <end position="60"/>
    </location>
</feature>
<feature type="region of interest" description="Disordered" evidence="1">
    <location>
        <begin position="244"/>
        <end position="275"/>
    </location>
</feature>
<dbReference type="PANTHER" id="PTHR46863">
    <property type="entry name" value="OS09G0572100 PROTEIN"/>
    <property type="match status" value="1"/>
</dbReference>
<feature type="compositionally biased region" description="Basic and acidic residues" evidence="1">
    <location>
        <begin position="264"/>
        <end position="275"/>
    </location>
</feature>
<dbReference type="InterPro" id="IPR000719">
    <property type="entry name" value="Prot_kinase_dom"/>
</dbReference>
<dbReference type="GO" id="GO:0004672">
    <property type="term" value="F:protein kinase activity"/>
    <property type="evidence" value="ECO:0007669"/>
    <property type="project" value="InterPro"/>
</dbReference>
<dbReference type="AlphaFoldDB" id="A0A1U8AK08"/>
<dbReference type="OrthoDB" id="4062651at2759"/>
<dbReference type="KEGG" id="nnu:104601288"/>
<dbReference type="Pfam" id="PF00069">
    <property type="entry name" value="Pkinase"/>
    <property type="match status" value="1"/>
</dbReference>
<organism evidence="3 4">
    <name type="scientific">Nelumbo nucifera</name>
    <name type="common">Sacred lotus</name>
    <dbReference type="NCBI Taxonomy" id="4432"/>
    <lineage>
        <taxon>Eukaryota</taxon>
        <taxon>Viridiplantae</taxon>
        <taxon>Streptophyta</taxon>
        <taxon>Embryophyta</taxon>
        <taxon>Tracheophyta</taxon>
        <taxon>Spermatophyta</taxon>
        <taxon>Magnoliopsida</taxon>
        <taxon>Proteales</taxon>
        <taxon>Nelumbonaceae</taxon>
        <taxon>Nelumbo</taxon>
    </lineage>
</organism>
<proteinExistence type="predicted"/>
<dbReference type="RefSeq" id="XP_010262884.1">
    <property type="nucleotide sequence ID" value="XM_010264582.2"/>
</dbReference>
<dbReference type="GO" id="GO:0005524">
    <property type="term" value="F:ATP binding"/>
    <property type="evidence" value="ECO:0007669"/>
    <property type="project" value="InterPro"/>
</dbReference>
<dbReference type="SUPFAM" id="SSF56112">
    <property type="entry name" value="Protein kinase-like (PK-like)"/>
    <property type="match status" value="1"/>
</dbReference>
<sequence length="438" mass="49487">MCRSKMDINAAEPSTTTPRTPRRHSRTAKSSFTNSSSTDPTSVNHTAGSSNKYTSTTSASSKTSLSSFRDALPENPHLYDFTEICSATNNFLAKRFSSSAAWRCTIRGKDVIVFQHKFRRPVEPWQLRQRLATICRGHHVSIIKLRGASISGEHIYLVYDFVNGANLAECLRNPKTPNYTVLSTWLSRMQIATDVAQGLDYIHNYTGLNTNFVHNHIKSSSVIVTEPSFHAKICHFGTAELCGEVPDEEGGQEEEEEEQSGEITEEKQRSSKIKRTTDNRVIKFEGARGYMSPEFQSTGIPTQKSDVFAFGVLLLELLSGEEPLKFKFDKEKGDYRRISVIETAREAVKVETESRSGDGDGDGGRIRRWIDRRLKDSYPMDVAEKMTRMAVECVHVEPDKRPDLRRVAGKISRLYLESQKWSEKLRVPTDFSVSWGPR</sequence>
<feature type="domain" description="Protein kinase" evidence="2">
    <location>
        <begin position="91"/>
        <end position="416"/>
    </location>
</feature>
<evidence type="ECO:0000259" key="2">
    <source>
        <dbReference type="PROSITE" id="PS50011"/>
    </source>
</evidence>
<dbReference type="InterPro" id="IPR011009">
    <property type="entry name" value="Kinase-like_dom_sf"/>
</dbReference>
<name>A0A1U8AK08_NELNU</name>
<dbReference type="Proteomes" id="UP000189703">
    <property type="component" value="Unplaced"/>
</dbReference>
<dbReference type="FunCoup" id="A0A1U8AK08">
    <property type="interactions" value="2334"/>
</dbReference>
<dbReference type="PANTHER" id="PTHR46863:SF1">
    <property type="entry name" value="PROTEIN KINASE SUPERFAMILY PROTEIN"/>
    <property type="match status" value="1"/>
</dbReference>
<dbReference type="InParanoid" id="A0A1U8AK08"/>
<dbReference type="Gene3D" id="1.10.510.10">
    <property type="entry name" value="Transferase(Phosphotransferase) domain 1"/>
    <property type="match status" value="1"/>
</dbReference>
<gene>
    <name evidence="4" type="primary">LOC104601288</name>
</gene>
<dbReference type="PROSITE" id="PS50011">
    <property type="entry name" value="PROTEIN_KINASE_DOM"/>
    <property type="match status" value="1"/>
</dbReference>
<keyword evidence="3" id="KW-1185">Reference proteome</keyword>
<evidence type="ECO:0000313" key="3">
    <source>
        <dbReference type="Proteomes" id="UP000189703"/>
    </source>
</evidence>
<accession>A0A1U8AK08</accession>
<evidence type="ECO:0000256" key="1">
    <source>
        <dbReference type="SAM" id="MobiDB-lite"/>
    </source>
</evidence>
<protein>
    <submittedName>
        <fullName evidence="4">LysM domain receptor-like kinase 3</fullName>
    </submittedName>
</protein>